<dbReference type="GO" id="GO:0070736">
    <property type="term" value="F:protein-glycine ligase activity, initiating"/>
    <property type="evidence" value="ECO:0007669"/>
    <property type="project" value="TreeGrafter"/>
</dbReference>
<comment type="subcellular location">
    <subcellularLocation>
        <location evidence="1">Cytoplasm</location>
    </subcellularLocation>
</comment>
<dbReference type="OrthoDB" id="202825at2759"/>
<evidence type="ECO:0000313" key="7">
    <source>
        <dbReference type="Proteomes" id="UP000243217"/>
    </source>
</evidence>
<dbReference type="Pfam" id="PF03133">
    <property type="entry name" value="TTL"/>
    <property type="match status" value="1"/>
</dbReference>
<evidence type="ECO:0000256" key="2">
    <source>
        <dbReference type="ARBA" id="ARBA00022490"/>
    </source>
</evidence>
<dbReference type="Gene3D" id="3.30.470.20">
    <property type="entry name" value="ATP-grasp fold, B domain"/>
    <property type="match status" value="1"/>
</dbReference>
<dbReference type="STRING" id="74557.A0A1V9ZX07"/>
<comment type="caution">
    <text evidence="6">The sequence shown here is derived from an EMBL/GenBank/DDBJ whole genome shotgun (WGS) entry which is preliminary data.</text>
</comment>
<keyword evidence="2" id="KW-0963">Cytoplasm</keyword>
<keyword evidence="5" id="KW-0067">ATP-binding</keyword>
<reference evidence="6 7" key="1">
    <citation type="journal article" date="2014" name="Genome Biol. Evol.">
        <title>The secreted proteins of Achlya hypogyna and Thraustotheca clavata identify the ancestral oomycete secretome and reveal gene acquisitions by horizontal gene transfer.</title>
        <authorList>
            <person name="Misner I."/>
            <person name="Blouin N."/>
            <person name="Leonard G."/>
            <person name="Richards T.A."/>
            <person name="Lane C.E."/>
        </authorList>
    </citation>
    <scope>NUCLEOTIDE SEQUENCE [LARGE SCALE GENOMIC DNA]</scope>
    <source>
        <strain evidence="6 7">ATCC 34112</strain>
    </source>
</reference>
<proteinExistence type="predicted"/>
<keyword evidence="4" id="KW-0547">Nucleotide-binding</keyword>
<evidence type="ECO:0000256" key="4">
    <source>
        <dbReference type="ARBA" id="ARBA00022741"/>
    </source>
</evidence>
<dbReference type="GO" id="GO:0005737">
    <property type="term" value="C:cytoplasm"/>
    <property type="evidence" value="ECO:0007669"/>
    <property type="project" value="UniProtKB-SubCell"/>
</dbReference>
<sequence length="445" mass="51829">MESSKGYYADEKFADVIASLEAKGWSSCRHWTFPTCCLRYVNYSKIQWKYIKPYHIVNHLENAVLLSQKHKLLEYMSTRPSVDYVLPRSFMAKESWILWFVYYQAVLVLKNANQYLKYISTALFIATEIKRLNPLPSLSNEQKFNMIDMDFINKNDGIILPFLNALEQTEIGPVDDELKKSIDELLQHLVRCDKQFSFISTRNLWIAKPSGLSQGRGIEMITSIAELDQMGLQEGAKFVVQKYVERPLTILGRKFDIRQWVLVTKVHPLCVYWYDECYLRFSAKEYNISSDGGQHDKTMHLCNNSIQKYVDIPHHPEIPDNMWSSQQFQSHLEHVGKHEIWLRQIIPAMKFACIEAIRSVEHKLRRVGQGFEWLGLDFIIDEEFHPWLLEVNVSPDVSHSTSTTAALVPKATQDMLSIILDQEEGGENGWKRLDINNIADFTYNY</sequence>
<dbReference type="AlphaFoldDB" id="A0A1V9ZX07"/>
<dbReference type="PROSITE" id="PS51221">
    <property type="entry name" value="TTL"/>
    <property type="match status" value="1"/>
</dbReference>
<organism evidence="6 7">
    <name type="scientific">Thraustotheca clavata</name>
    <dbReference type="NCBI Taxonomy" id="74557"/>
    <lineage>
        <taxon>Eukaryota</taxon>
        <taxon>Sar</taxon>
        <taxon>Stramenopiles</taxon>
        <taxon>Oomycota</taxon>
        <taxon>Saprolegniomycetes</taxon>
        <taxon>Saprolegniales</taxon>
        <taxon>Achlyaceae</taxon>
        <taxon>Thraustotheca</taxon>
    </lineage>
</organism>
<keyword evidence="7" id="KW-1185">Reference proteome</keyword>
<dbReference type="GO" id="GO:0015630">
    <property type="term" value="C:microtubule cytoskeleton"/>
    <property type="evidence" value="ECO:0007669"/>
    <property type="project" value="TreeGrafter"/>
</dbReference>
<dbReference type="InterPro" id="IPR051437">
    <property type="entry name" value="TTLL_monoglycylase"/>
</dbReference>
<dbReference type="GO" id="GO:0005524">
    <property type="term" value="F:ATP binding"/>
    <property type="evidence" value="ECO:0007669"/>
    <property type="project" value="UniProtKB-KW"/>
</dbReference>
<evidence type="ECO:0000256" key="5">
    <source>
        <dbReference type="ARBA" id="ARBA00022840"/>
    </source>
</evidence>
<dbReference type="InterPro" id="IPR004344">
    <property type="entry name" value="TTL/TTLL_fam"/>
</dbReference>
<evidence type="ECO:0008006" key="8">
    <source>
        <dbReference type="Google" id="ProtNLM"/>
    </source>
</evidence>
<dbReference type="Proteomes" id="UP000243217">
    <property type="component" value="Unassembled WGS sequence"/>
</dbReference>
<protein>
    <recommendedName>
        <fullName evidence="8">Tubulin-tyrosine ligase family</fullName>
    </recommendedName>
</protein>
<dbReference type="SUPFAM" id="SSF56059">
    <property type="entry name" value="Glutathione synthetase ATP-binding domain-like"/>
    <property type="match status" value="1"/>
</dbReference>
<gene>
    <name evidence="6" type="ORF">THRCLA_21393</name>
</gene>
<accession>A0A1V9ZX07</accession>
<name>A0A1V9ZX07_9STRA</name>
<dbReference type="PANTHER" id="PTHR45870">
    <property type="entry name" value="TUBULIN MONOGLYCYLASE TTLL3"/>
    <property type="match status" value="1"/>
</dbReference>
<dbReference type="PANTHER" id="PTHR45870:SF2">
    <property type="entry name" value="TUBULIN MONOGLYCYLASE TTLL3"/>
    <property type="match status" value="1"/>
</dbReference>
<keyword evidence="3" id="KW-0436">Ligase</keyword>
<evidence type="ECO:0000256" key="3">
    <source>
        <dbReference type="ARBA" id="ARBA00022598"/>
    </source>
</evidence>
<evidence type="ECO:0000256" key="1">
    <source>
        <dbReference type="ARBA" id="ARBA00004496"/>
    </source>
</evidence>
<evidence type="ECO:0000313" key="6">
    <source>
        <dbReference type="EMBL" id="OQS02553.1"/>
    </source>
</evidence>
<dbReference type="EMBL" id="JNBS01001114">
    <property type="protein sequence ID" value="OQS02553.1"/>
    <property type="molecule type" value="Genomic_DNA"/>
</dbReference>